<dbReference type="InterPro" id="IPR036291">
    <property type="entry name" value="NAD(P)-bd_dom_sf"/>
</dbReference>
<dbReference type="InterPro" id="IPR001509">
    <property type="entry name" value="Epimerase_deHydtase"/>
</dbReference>
<evidence type="ECO:0000259" key="2">
    <source>
        <dbReference type="Pfam" id="PF01370"/>
    </source>
</evidence>
<dbReference type="Pfam" id="PF01370">
    <property type="entry name" value="Epimerase"/>
    <property type="match status" value="1"/>
</dbReference>
<proteinExistence type="inferred from homology"/>
<gene>
    <name evidence="3" type="ORF">E4665_08665</name>
</gene>
<dbReference type="Proteomes" id="UP000298347">
    <property type="component" value="Unassembled WGS sequence"/>
</dbReference>
<comment type="caution">
    <text evidence="3">The sequence shown here is derived from an EMBL/GenBank/DDBJ whole genome shotgun (WGS) entry which is preliminary data.</text>
</comment>
<name>A0A4Z0GQD8_9BACL</name>
<evidence type="ECO:0000313" key="4">
    <source>
        <dbReference type="Proteomes" id="UP000298347"/>
    </source>
</evidence>
<organism evidence="3 4">
    <name type="scientific">Sporolactobacillus shoreae</name>
    <dbReference type="NCBI Taxonomy" id="1465501"/>
    <lineage>
        <taxon>Bacteria</taxon>
        <taxon>Bacillati</taxon>
        <taxon>Bacillota</taxon>
        <taxon>Bacilli</taxon>
        <taxon>Bacillales</taxon>
        <taxon>Sporolactobacillaceae</taxon>
        <taxon>Sporolactobacillus</taxon>
    </lineage>
</organism>
<accession>A0A4Z0GQD8</accession>
<reference evidence="3 4" key="1">
    <citation type="journal article" date="2015" name="Int. J. Syst. Evol. Microbiol.">
        <title>Sporolactobacillus shoreae sp. nov. and Sporolactobacillus spathodeae sp. nov., two spore-forming lactic acid bacteria isolated from tree barks in Thailand.</title>
        <authorList>
            <person name="Thamacharoensuk T."/>
            <person name="Kitahara M."/>
            <person name="Ohkuma M."/>
            <person name="Thongchul N."/>
            <person name="Tanasupawat S."/>
        </authorList>
    </citation>
    <scope>NUCLEOTIDE SEQUENCE [LARGE SCALE GENOMIC DNA]</scope>
    <source>
        <strain evidence="3 4">BK92</strain>
    </source>
</reference>
<dbReference type="Gene3D" id="3.40.50.720">
    <property type="entry name" value="NAD(P)-binding Rossmann-like Domain"/>
    <property type="match status" value="1"/>
</dbReference>
<dbReference type="SUPFAM" id="SSF51735">
    <property type="entry name" value="NAD(P)-binding Rossmann-fold domains"/>
    <property type="match status" value="1"/>
</dbReference>
<feature type="domain" description="NAD-dependent epimerase/dehydratase" evidence="2">
    <location>
        <begin position="5"/>
        <end position="223"/>
    </location>
</feature>
<evidence type="ECO:0000256" key="1">
    <source>
        <dbReference type="ARBA" id="ARBA00007637"/>
    </source>
</evidence>
<sequence>MHVNILVTGGLGLLGSNLVQMLLEKGEKVISFDRKGKESKNEKLIYVQGDLLDLPSLLLTIRKYEIERIIHTAAISHPVVAIEIPYQTVLTNALGTMNVFEAARLSGIKRVVNLSSEYAYGSNEELGTTNEDIPLHPSGVYGATKVFTEKLAAAYRNHYGVEIPSLRPGWIYGPGQFMPCYVRDLLRNAIDGKPTIMPEGSDHEFQFVHVKDVAQACFLACTVDTLETYVYSITAGYKTKYSDLIAYVKTLYPDTLIQIGRGYFANIERYATIDISRARNELGYKPLYEDLKEGVGSYAKWLEKHPY</sequence>
<dbReference type="OrthoDB" id="9811743at2"/>
<keyword evidence="4" id="KW-1185">Reference proteome</keyword>
<dbReference type="AlphaFoldDB" id="A0A4Z0GQD8"/>
<dbReference type="CDD" id="cd08946">
    <property type="entry name" value="SDR_e"/>
    <property type="match status" value="1"/>
</dbReference>
<protein>
    <submittedName>
        <fullName evidence="3">NAD(P)-dependent oxidoreductase</fullName>
    </submittedName>
</protein>
<evidence type="ECO:0000313" key="3">
    <source>
        <dbReference type="EMBL" id="TGA98307.1"/>
    </source>
</evidence>
<comment type="similarity">
    <text evidence="1">Belongs to the NAD(P)-dependent epimerase/dehydratase family.</text>
</comment>
<dbReference type="EMBL" id="SRJD01000008">
    <property type="protein sequence ID" value="TGA98307.1"/>
    <property type="molecule type" value="Genomic_DNA"/>
</dbReference>
<dbReference type="PANTHER" id="PTHR43000">
    <property type="entry name" value="DTDP-D-GLUCOSE 4,6-DEHYDRATASE-RELATED"/>
    <property type="match status" value="1"/>
</dbReference>